<keyword evidence="5" id="KW-1185">Reference proteome</keyword>
<sequence>MTGRGPALWAAVATLCASCALVPLVDPVSWMVQAALLVALVTAAGAGARRLPWPRPVVVAAQVVVAVLTLTALYAGGQALLGVVPGPDAVAELVRLGRSGVADVSRYASPAPLTPGIRLLLVGGVTLVGLVVDALAVTYRSAAPAGLPLLALYSVAAGLTTGGTGWLWFLISAAGYLLLLLAEGRDRLSRWGRVFGGTTGRVPRWWPRRGKAASGPAPAPVRHGRRIGALALGVAVAVPAALPSLGTGLLGTGGRDGGSGGGTISAVNPLVSLQNSLNQPEDKEVLNYRTTAGDTRDLYLRIVALDQFDGTAWKPSERTVTDVPEQLPRPAGLSPEVATTQVNTSISTAEWYGQNWLPMPFPASRVGIAGRWRFEEQGRTLVGDRGQNTRGLQYQVESLRVRPTARQLAEAPPPPAALRREYTRVPAELPPVVAATARKVTRGAATPYAKAVKLQDWFATDGGFRYDTEVRAGSGVKAIARFLEQKEGFCVHFSFSMAAMARTLGIPARVAVGFTPGTKQPDGTTSVGLRDAHAWPELYFEGVGWTRFEPTPSRGNIPEYALPDTSQEHTPGSPAQEPTRPTTPTGGPRPDPTCGPDRRTGATDCTAAAPTAQDPGAPGGGPPVLAAVGLTLGGLLLLSGAALPALWRRRLRNRRLSAEGPAAVLDAWQELTDTARDLGIAPDGALTPRRTAVRLTDAAALPPEAAEAVHRVAGAVEESLYAPRPRPAPQVAADVRVVCAALRAQASRGARWRADLAPRSTDRQVRAYAARWAAFRHRHASGRTATAVRRLTAALQPGSRRT</sequence>
<dbReference type="SUPFAM" id="SSF54001">
    <property type="entry name" value="Cysteine proteinases"/>
    <property type="match status" value="1"/>
</dbReference>
<gene>
    <name evidence="4" type="ORF">AB0E61_20460</name>
</gene>
<dbReference type="PANTHER" id="PTHR42736:SF1">
    <property type="entry name" value="PROTEIN-GLUTAMINE GAMMA-GLUTAMYLTRANSFERASE"/>
    <property type="match status" value="1"/>
</dbReference>
<evidence type="ECO:0000256" key="2">
    <source>
        <dbReference type="SAM" id="Phobius"/>
    </source>
</evidence>
<name>A0ABV2Z398_9ACTN</name>
<feature type="domain" description="Transglutaminase-like" evidence="3">
    <location>
        <begin position="482"/>
        <end position="552"/>
    </location>
</feature>
<dbReference type="InterPro" id="IPR052901">
    <property type="entry name" value="Bact_TGase-like"/>
</dbReference>
<dbReference type="RefSeq" id="WP_030281750.1">
    <property type="nucleotide sequence ID" value="NZ_JBEZVI010000017.1"/>
</dbReference>
<dbReference type="InterPro" id="IPR021878">
    <property type="entry name" value="TgpA_N"/>
</dbReference>
<dbReference type="PANTHER" id="PTHR42736">
    <property type="entry name" value="PROTEIN-GLUTAMINE GAMMA-GLUTAMYLTRANSFERASE"/>
    <property type="match status" value="1"/>
</dbReference>
<feature type="compositionally biased region" description="Low complexity" evidence="1">
    <location>
        <begin position="606"/>
        <end position="616"/>
    </location>
</feature>
<dbReference type="InterPro" id="IPR038765">
    <property type="entry name" value="Papain-like_cys_pep_sf"/>
</dbReference>
<dbReference type="EMBL" id="JBEZVI010000017">
    <property type="protein sequence ID" value="MEU3712452.1"/>
    <property type="molecule type" value="Genomic_DNA"/>
</dbReference>
<dbReference type="SMART" id="SM00460">
    <property type="entry name" value="TGc"/>
    <property type="match status" value="1"/>
</dbReference>
<organism evidence="4 5">
    <name type="scientific">Streptomyces catenulae</name>
    <dbReference type="NCBI Taxonomy" id="66875"/>
    <lineage>
        <taxon>Bacteria</taxon>
        <taxon>Bacillati</taxon>
        <taxon>Actinomycetota</taxon>
        <taxon>Actinomycetes</taxon>
        <taxon>Kitasatosporales</taxon>
        <taxon>Streptomycetaceae</taxon>
        <taxon>Streptomyces</taxon>
    </lineage>
</organism>
<dbReference type="Pfam" id="PF13559">
    <property type="entry name" value="DUF4129"/>
    <property type="match status" value="1"/>
</dbReference>
<dbReference type="Gene3D" id="3.10.620.30">
    <property type="match status" value="1"/>
</dbReference>
<reference evidence="4 5" key="1">
    <citation type="submission" date="2024-06" db="EMBL/GenBank/DDBJ databases">
        <title>The Natural Products Discovery Center: Release of the First 8490 Sequenced Strains for Exploring Actinobacteria Biosynthetic Diversity.</title>
        <authorList>
            <person name="Kalkreuter E."/>
            <person name="Kautsar S.A."/>
            <person name="Yang D."/>
            <person name="Bader C.D."/>
            <person name="Teijaro C.N."/>
            <person name="Fluegel L."/>
            <person name="Davis C.M."/>
            <person name="Simpson J.R."/>
            <person name="Lauterbach L."/>
            <person name="Steele A.D."/>
            <person name="Gui C."/>
            <person name="Meng S."/>
            <person name="Li G."/>
            <person name="Viehrig K."/>
            <person name="Ye F."/>
            <person name="Su P."/>
            <person name="Kiefer A.F."/>
            <person name="Nichols A."/>
            <person name="Cepeda A.J."/>
            <person name="Yan W."/>
            <person name="Fan B."/>
            <person name="Jiang Y."/>
            <person name="Adhikari A."/>
            <person name="Zheng C.-J."/>
            <person name="Schuster L."/>
            <person name="Cowan T.M."/>
            <person name="Smanski M.J."/>
            <person name="Chevrette M.G."/>
            <person name="De Carvalho L.P.S."/>
            <person name="Shen B."/>
        </authorList>
    </citation>
    <scope>NUCLEOTIDE SEQUENCE [LARGE SCALE GENOMIC DNA]</scope>
    <source>
        <strain evidence="4 5">NPDC033039</strain>
    </source>
</reference>
<feature type="transmembrane region" description="Helical" evidence="2">
    <location>
        <begin position="29"/>
        <end position="48"/>
    </location>
</feature>
<evidence type="ECO:0000256" key="1">
    <source>
        <dbReference type="SAM" id="MobiDB-lite"/>
    </source>
</evidence>
<feature type="region of interest" description="Disordered" evidence="1">
    <location>
        <begin position="550"/>
        <end position="620"/>
    </location>
</feature>
<keyword evidence="2" id="KW-1133">Transmembrane helix</keyword>
<dbReference type="Proteomes" id="UP001550853">
    <property type="component" value="Unassembled WGS sequence"/>
</dbReference>
<proteinExistence type="predicted"/>
<evidence type="ECO:0000313" key="5">
    <source>
        <dbReference type="Proteomes" id="UP001550853"/>
    </source>
</evidence>
<feature type="transmembrane region" description="Helical" evidence="2">
    <location>
        <begin position="624"/>
        <end position="647"/>
    </location>
</feature>
<protein>
    <submittedName>
        <fullName evidence="4">DUF3488 and transglutaminase-like domain-containing protein</fullName>
    </submittedName>
</protein>
<dbReference type="InterPro" id="IPR025403">
    <property type="entry name" value="TgpA-like_C"/>
</dbReference>
<evidence type="ECO:0000313" key="4">
    <source>
        <dbReference type="EMBL" id="MEU3712452.1"/>
    </source>
</evidence>
<comment type="caution">
    <text evidence="4">The sequence shown here is derived from an EMBL/GenBank/DDBJ whole genome shotgun (WGS) entry which is preliminary data.</text>
</comment>
<feature type="transmembrane region" description="Helical" evidence="2">
    <location>
        <begin position="57"/>
        <end position="77"/>
    </location>
</feature>
<keyword evidence="2" id="KW-0812">Transmembrane</keyword>
<dbReference type="Pfam" id="PF01841">
    <property type="entry name" value="Transglut_core"/>
    <property type="match status" value="1"/>
</dbReference>
<feature type="transmembrane region" description="Helical" evidence="2">
    <location>
        <begin position="116"/>
        <end position="135"/>
    </location>
</feature>
<keyword evidence="2" id="KW-0472">Membrane</keyword>
<accession>A0ABV2Z398</accession>
<evidence type="ECO:0000259" key="3">
    <source>
        <dbReference type="SMART" id="SM00460"/>
    </source>
</evidence>
<dbReference type="Pfam" id="PF11992">
    <property type="entry name" value="TgpA_N"/>
    <property type="match status" value="1"/>
</dbReference>
<dbReference type="InterPro" id="IPR002931">
    <property type="entry name" value="Transglutaminase-like"/>
</dbReference>